<dbReference type="PANTHER" id="PTHR19303">
    <property type="entry name" value="TRANSPOSON"/>
    <property type="match status" value="1"/>
</dbReference>
<dbReference type="GO" id="GO:0005634">
    <property type="term" value="C:nucleus"/>
    <property type="evidence" value="ECO:0007669"/>
    <property type="project" value="TreeGrafter"/>
</dbReference>
<sequence>MGRHPDISLRTPESTSLMRAVGFNRPQVDLFYSNLRTLTERYNFRPSNIYNCDETGVTCVQKHLKVLAPKSARQVGKITSAERGKNVTILFCMSATGVYIPPFFVFPRVRMNDHLRFNAPMDSKGVAQPKGWMNGEFFLKWLEHFVKFSRPSNESPVLIILDGHSSHKTLEVINFCRNNNVHLISLPPHTSHKMQPLDRTFMKPFKDSYHERCDVWIRAHSGARITDYDIAGIVRQAYLKVARTDIATSGFECTGIVPFDPHKFCTADFLPADVTNIPLENKPVESKPTVFDEIPADISFQPSTSTTTRMVEALQIISPIPDAAQRRSNARKRKSQKSEILTSTACKVEIQEKESISNTKKL</sequence>
<dbReference type="PANTHER" id="PTHR19303:SF71">
    <property type="entry name" value="ZINC FINGER PHD-TYPE DOMAIN-CONTAINING PROTEIN"/>
    <property type="match status" value="1"/>
</dbReference>
<dbReference type="EnsemblMetazoa" id="AAEL023034-RA">
    <property type="protein sequence ID" value="AAEL023034-PA"/>
    <property type="gene ID" value="AAEL023034"/>
</dbReference>
<dbReference type="Gene3D" id="3.30.420.10">
    <property type="entry name" value="Ribonuclease H-like superfamily/Ribonuclease H"/>
    <property type="match status" value="1"/>
</dbReference>
<dbReference type="OrthoDB" id="21144at2759"/>
<keyword evidence="2" id="KW-1185">Reference proteome</keyword>
<dbReference type="InParanoid" id="A0A6I8U5D6"/>
<dbReference type="GO" id="GO:0003677">
    <property type="term" value="F:DNA binding"/>
    <property type="evidence" value="ECO:0007669"/>
    <property type="project" value="TreeGrafter"/>
</dbReference>
<evidence type="ECO:0000313" key="2">
    <source>
        <dbReference type="Proteomes" id="UP000008820"/>
    </source>
</evidence>
<organism evidence="1 2">
    <name type="scientific">Aedes aegypti</name>
    <name type="common">Yellowfever mosquito</name>
    <name type="synonym">Culex aegypti</name>
    <dbReference type="NCBI Taxonomy" id="7159"/>
    <lineage>
        <taxon>Eukaryota</taxon>
        <taxon>Metazoa</taxon>
        <taxon>Ecdysozoa</taxon>
        <taxon>Arthropoda</taxon>
        <taxon>Hexapoda</taxon>
        <taxon>Insecta</taxon>
        <taxon>Pterygota</taxon>
        <taxon>Neoptera</taxon>
        <taxon>Endopterygota</taxon>
        <taxon>Diptera</taxon>
        <taxon>Nematocera</taxon>
        <taxon>Culicoidea</taxon>
        <taxon>Culicidae</taxon>
        <taxon>Culicinae</taxon>
        <taxon>Aedini</taxon>
        <taxon>Aedes</taxon>
        <taxon>Stegomyia</taxon>
    </lineage>
</organism>
<accession>A0A6I8U5D6</accession>
<dbReference type="Proteomes" id="UP000008820">
    <property type="component" value="Chromosome 2"/>
</dbReference>
<dbReference type="Pfam" id="PF03184">
    <property type="entry name" value="DDE_1"/>
    <property type="match status" value="1"/>
</dbReference>
<dbReference type="InterPro" id="IPR050863">
    <property type="entry name" value="CenT-Element_Derived"/>
</dbReference>
<dbReference type="AlphaFoldDB" id="A0A6I8U5D6"/>
<name>A0A6I8U5D6_AEDAE</name>
<evidence type="ECO:0000313" key="1">
    <source>
        <dbReference type="EnsemblMetazoa" id="AAEL023034-PA"/>
    </source>
</evidence>
<dbReference type="InterPro" id="IPR004875">
    <property type="entry name" value="DDE_SF_endonuclease_dom"/>
</dbReference>
<protein>
    <submittedName>
        <fullName evidence="1">Uncharacterized protein</fullName>
    </submittedName>
</protein>
<reference evidence="1 2" key="1">
    <citation type="submission" date="2017-06" db="EMBL/GenBank/DDBJ databases">
        <title>Aedes aegypti genome working group (AGWG) sequencing and assembly.</title>
        <authorList>
            <consortium name="Aedes aegypti Genome Working Group (AGWG)"/>
            <person name="Matthews B.J."/>
        </authorList>
    </citation>
    <scope>NUCLEOTIDE SEQUENCE [LARGE SCALE GENOMIC DNA]</scope>
    <source>
        <strain evidence="1 2">LVP_AGWG</strain>
    </source>
</reference>
<proteinExistence type="predicted"/>
<gene>
    <name evidence="1" type="primary">110675412</name>
</gene>
<dbReference type="InterPro" id="IPR036397">
    <property type="entry name" value="RNaseH_sf"/>
</dbReference>
<reference evidence="1" key="2">
    <citation type="submission" date="2020-05" db="UniProtKB">
        <authorList>
            <consortium name="EnsemblMetazoa"/>
        </authorList>
    </citation>
    <scope>IDENTIFICATION</scope>
    <source>
        <strain evidence="1">LVP_AGWG</strain>
    </source>
</reference>